<dbReference type="EMBL" id="BARV01025690">
    <property type="protein sequence ID" value="GAI46072.1"/>
    <property type="molecule type" value="Genomic_DNA"/>
</dbReference>
<feature type="domain" description="Radical SAM core" evidence="5">
    <location>
        <begin position="36"/>
        <end position="117"/>
    </location>
</feature>
<keyword evidence="2" id="KW-0479">Metal-binding</keyword>
<evidence type="ECO:0000256" key="1">
    <source>
        <dbReference type="ARBA" id="ARBA00022691"/>
    </source>
</evidence>
<organism evidence="6">
    <name type="scientific">marine sediment metagenome</name>
    <dbReference type="NCBI Taxonomy" id="412755"/>
    <lineage>
        <taxon>unclassified sequences</taxon>
        <taxon>metagenomes</taxon>
        <taxon>ecological metagenomes</taxon>
    </lineage>
</organism>
<keyword evidence="3" id="KW-0408">Iron</keyword>
<dbReference type="PANTHER" id="PTHR11228:SF7">
    <property type="entry name" value="PQQA PEPTIDE CYCLASE"/>
    <property type="match status" value="1"/>
</dbReference>
<dbReference type="GO" id="GO:0046872">
    <property type="term" value="F:metal ion binding"/>
    <property type="evidence" value="ECO:0007669"/>
    <property type="project" value="UniProtKB-KW"/>
</dbReference>
<dbReference type="InterPro" id="IPR013785">
    <property type="entry name" value="Aldolase_TIM"/>
</dbReference>
<evidence type="ECO:0000256" key="3">
    <source>
        <dbReference type="ARBA" id="ARBA00023004"/>
    </source>
</evidence>
<dbReference type="CDD" id="cd01335">
    <property type="entry name" value="Radical_SAM"/>
    <property type="match status" value="1"/>
</dbReference>
<proteinExistence type="predicted"/>
<keyword evidence="4" id="KW-0411">Iron-sulfur</keyword>
<dbReference type="InterPro" id="IPR050377">
    <property type="entry name" value="Radical_SAM_PqqE_MftC-like"/>
</dbReference>
<keyword evidence="1" id="KW-0949">S-adenosyl-L-methionine</keyword>
<dbReference type="AlphaFoldDB" id="X1NPY3"/>
<dbReference type="Pfam" id="PF04055">
    <property type="entry name" value="Radical_SAM"/>
    <property type="match status" value="1"/>
</dbReference>
<dbReference type="GO" id="GO:0051536">
    <property type="term" value="F:iron-sulfur cluster binding"/>
    <property type="evidence" value="ECO:0007669"/>
    <property type="project" value="UniProtKB-KW"/>
</dbReference>
<evidence type="ECO:0000259" key="5">
    <source>
        <dbReference type="Pfam" id="PF04055"/>
    </source>
</evidence>
<name>X1NPY3_9ZZZZ</name>
<reference evidence="6" key="1">
    <citation type="journal article" date="2014" name="Front. Microbiol.">
        <title>High frequency of phylogenetically diverse reductive dehalogenase-homologous genes in deep subseafloor sedimentary metagenomes.</title>
        <authorList>
            <person name="Kawai M."/>
            <person name="Futagami T."/>
            <person name="Toyoda A."/>
            <person name="Takaki Y."/>
            <person name="Nishi S."/>
            <person name="Hori S."/>
            <person name="Arai W."/>
            <person name="Tsubouchi T."/>
            <person name="Morono Y."/>
            <person name="Uchiyama I."/>
            <person name="Ito T."/>
            <person name="Fujiyama A."/>
            <person name="Inagaki F."/>
            <person name="Takami H."/>
        </authorList>
    </citation>
    <scope>NUCLEOTIDE SEQUENCE</scope>
    <source>
        <strain evidence="6">Expedition CK06-06</strain>
    </source>
</reference>
<dbReference type="Gene3D" id="3.20.20.70">
    <property type="entry name" value="Aldolase class I"/>
    <property type="match status" value="1"/>
</dbReference>
<dbReference type="InterPro" id="IPR058240">
    <property type="entry name" value="rSAM_sf"/>
</dbReference>
<evidence type="ECO:0000256" key="2">
    <source>
        <dbReference type="ARBA" id="ARBA00022723"/>
    </source>
</evidence>
<evidence type="ECO:0000256" key="4">
    <source>
        <dbReference type="ARBA" id="ARBA00023014"/>
    </source>
</evidence>
<gene>
    <name evidence="6" type="ORF">S06H3_41645</name>
</gene>
<dbReference type="SUPFAM" id="SSF102114">
    <property type="entry name" value="Radical SAM enzymes"/>
    <property type="match status" value="1"/>
</dbReference>
<comment type="caution">
    <text evidence="6">The sequence shown here is derived from an EMBL/GenBank/DDBJ whole genome shotgun (WGS) entry which is preliminary data.</text>
</comment>
<dbReference type="SFLD" id="SFLDG01067">
    <property type="entry name" value="SPASM/twitch_domain_containing"/>
    <property type="match status" value="1"/>
</dbReference>
<dbReference type="PANTHER" id="PTHR11228">
    <property type="entry name" value="RADICAL SAM DOMAIN PROTEIN"/>
    <property type="match status" value="1"/>
</dbReference>
<evidence type="ECO:0000313" key="6">
    <source>
        <dbReference type="EMBL" id="GAI46072.1"/>
    </source>
</evidence>
<accession>X1NPY3</accession>
<dbReference type="SFLD" id="SFLDS00029">
    <property type="entry name" value="Radical_SAM"/>
    <property type="match status" value="1"/>
</dbReference>
<sequence length="121" mass="13484">MSVKDADGHKLSLHPERVAEWIKKGTCFPLHAEIGLTNKCNHSCSYCALEWTRLGADTLDYRVLLKCVHNMFQNGVKSVYFAGEGEPTLHPYFEGIIQATNNVGMKVAVSTNGSKYNYDMA</sequence>
<feature type="non-terminal residue" evidence="6">
    <location>
        <position position="121"/>
    </location>
</feature>
<dbReference type="GO" id="GO:0003824">
    <property type="term" value="F:catalytic activity"/>
    <property type="evidence" value="ECO:0007669"/>
    <property type="project" value="InterPro"/>
</dbReference>
<protein>
    <recommendedName>
        <fullName evidence="5">Radical SAM core domain-containing protein</fullName>
    </recommendedName>
</protein>
<dbReference type="InterPro" id="IPR007197">
    <property type="entry name" value="rSAM"/>
</dbReference>